<dbReference type="AlphaFoldDB" id="A0A645BML4"/>
<keyword evidence="4" id="KW-1015">Disulfide bond</keyword>
<dbReference type="InterPro" id="IPR023753">
    <property type="entry name" value="FAD/NAD-binding_dom"/>
</dbReference>
<dbReference type="InterPro" id="IPR036188">
    <property type="entry name" value="FAD/NAD-bd_sf"/>
</dbReference>
<evidence type="ECO:0000256" key="3">
    <source>
        <dbReference type="ARBA" id="ARBA00023002"/>
    </source>
</evidence>
<dbReference type="PRINTS" id="PR00469">
    <property type="entry name" value="PNDRDTASEII"/>
</dbReference>
<protein>
    <submittedName>
        <fullName evidence="7">Thioredoxin reductase</fullName>
        <ecNumber evidence="7">1.8.1.9</ecNumber>
    </submittedName>
</protein>
<evidence type="ECO:0000256" key="2">
    <source>
        <dbReference type="ARBA" id="ARBA00022827"/>
    </source>
</evidence>
<reference evidence="7" key="1">
    <citation type="submission" date="2019-08" db="EMBL/GenBank/DDBJ databases">
        <authorList>
            <person name="Kucharzyk K."/>
            <person name="Murdoch R.W."/>
            <person name="Higgins S."/>
            <person name="Loffler F."/>
        </authorList>
    </citation>
    <scope>NUCLEOTIDE SEQUENCE</scope>
</reference>
<proteinExistence type="predicted"/>
<dbReference type="PANTHER" id="PTHR48105">
    <property type="entry name" value="THIOREDOXIN REDUCTASE 1-RELATED-RELATED"/>
    <property type="match status" value="1"/>
</dbReference>
<keyword evidence="5" id="KW-0676">Redox-active center</keyword>
<dbReference type="SUPFAM" id="SSF51905">
    <property type="entry name" value="FAD/NAD(P)-binding domain"/>
    <property type="match status" value="1"/>
</dbReference>
<evidence type="ECO:0000256" key="4">
    <source>
        <dbReference type="ARBA" id="ARBA00023157"/>
    </source>
</evidence>
<dbReference type="PRINTS" id="PR00368">
    <property type="entry name" value="FADPNR"/>
</dbReference>
<accession>A0A645BML4</accession>
<dbReference type="EC" id="1.8.1.9" evidence="7"/>
<name>A0A645BML4_9ZZZZ</name>
<evidence type="ECO:0000313" key="7">
    <source>
        <dbReference type="EMBL" id="MPM66477.1"/>
    </source>
</evidence>
<sequence>MPDIAIIGGGPAGLTAGLYAARGGADVVLYEELFPGGQIARTPMVENYPGFPDGIEGYAVGGKIQKQAEKFGLKIEYAGATKLVLDVPDKQIILPDRVDTAKAVILCMGATARPLGIPREEELTGAGVSYCATCDGAFFKDMPVAVVGGGDTALSDALYLSRFCKSVTVVHRRDEFRGSVSLQNAAREKENISFALSCVPVSFVADKKVEGLEIRDLKTNLTRVIPANGVFVAVGITPRTELVKDIVALTEGGSIITDEFMRTNLPGVYAAGDIRNTPLRQVITACADGAIAGTTALEFGCSH</sequence>
<dbReference type="GO" id="GO:0004791">
    <property type="term" value="F:thioredoxin-disulfide reductase (NADPH) activity"/>
    <property type="evidence" value="ECO:0007669"/>
    <property type="project" value="UniProtKB-EC"/>
</dbReference>
<keyword evidence="1" id="KW-0285">Flavoprotein</keyword>
<evidence type="ECO:0000259" key="6">
    <source>
        <dbReference type="Pfam" id="PF07992"/>
    </source>
</evidence>
<feature type="domain" description="FAD/NAD(P)-binding" evidence="6">
    <location>
        <begin position="3"/>
        <end position="289"/>
    </location>
</feature>
<evidence type="ECO:0000256" key="5">
    <source>
        <dbReference type="ARBA" id="ARBA00023284"/>
    </source>
</evidence>
<dbReference type="InterPro" id="IPR050097">
    <property type="entry name" value="Ferredoxin-NADP_redctase_2"/>
</dbReference>
<dbReference type="Gene3D" id="3.50.50.60">
    <property type="entry name" value="FAD/NAD(P)-binding domain"/>
    <property type="match status" value="2"/>
</dbReference>
<keyword evidence="2" id="KW-0274">FAD</keyword>
<comment type="caution">
    <text evidence="7">The sequence shown here is derived from an EMBL/GenBank/DDBJ whole genome shotgun (WGS) entry which is preliminary data.</text>
</comment>
<dbReference type="EMBL" id="VSSQ01021108">
    <property type="protein sequence ID" value="MPM66477.1"/>
    <property type="molecule type" value="Genomic_DNA"/>
</dbReference>
<gene>
    <name evidence="7" type="primary">trxB_40</name>
    <name evidence="7" type="ORF">SDC9_113384</name>
</gene>
<dbReference type="InterPro" id="IPR008255">
    <property type="entry name" value="Pyr_nucl-diS_OxRdtase_2_AS"/>
</dbReference>
<evidence type="ECO:0000256" key="1">
    <source>
        <dbReference type="ARBA" id="ARBA00022630"/>
    </source>
</evidence>
<dbReference type="Pfam" id="PF07992">
    <property type="entry name" value="Pyr_redox_2"/>
    <property type="match status" value="1"/>
</dbReference>
<keyword evidence="3 7" id="KW-0560">Oxidoreductase</keyword>
<organism evidence="7">
    <name type="scientific">bioreactor metagenome</name>
    <dbReference type="NCBI Taxonomy" id="1076179"/>
    <lineage>
        <taxon>unclassified sequences</taxon>
        <taxon>metagenomes</taxon>
        <taxon>ecological metagenomes</taxon>
    </lineage>
</organism>
<dbReference type="PROSITE" id="PS00573">
    <property type="entry name" value="PYRIDINE_REDOX_2"/>
    <property type="match status" value="1"/>
</dbReference>